<proteinExistence type="predicted"/>
<dbReference type="SUPFAM" id="SSF49299">
    <property type="entry name" value="PKD domain"/>
    <property type="match status" value="1"/>
</dbReference>
<dbReference type="InterPro" id="IPR035986">
    <property type="entry name" value="PKD_dom_sf"/>
</dbReference>
<evidence type="ECO:0000256" key="3">
    <source>
        <dbReference type="ARBA" id="ARBA00022989"/>
    </source>
</evidence>
<keyword evidence="9" id="KW-1185">Reference proteome</keyword>
<dbReference type="Pfam" id="PF22352">
    <property type="entry name" value="K319L-like_PKD"/>
    <property type="match status" value="2"/>
</dbReference>
<evidence type="ECO:0000256" key="2">
    <source>
        <dbReference type="ARBA" id="ARBA00022692"/>
    </source>
</evidence>
<evidence type="ECO:0000256" key="5">
    <source>
        <dbReference type="ARBA" id="ARBA00023180"/>
    </source>
</evidence>
<dbReference type="GO" id="GO:0001764">
    <property type="term" value="P:neuron migration"/>
    <property type="evidence" value="ECO:0007669"/>
    <property type="project" value="TreeGrafter"/>
</dbReference>
<dbReference type="OMA" id="CSPLWME"/>
<protein>
    <recommendedName>
        <fullName evidence="7">KIAA0319-like C-terminal domain-containing protein</fullName>
    </recommendedName>
</protein>
<dbReference type="PANTHER" id="PTHR46182">
    <property type="entry name" value="FI19480P1"/>
    <property type="match status" value="1"/>
</dbReference>
<reference evidence="8" key="1">
    <citation type="submission" date="2025-08" db="UniProtKB">
        <authorList>
            <consortium name="Ensembl"/>
        </authorList>
    </citation>
    <scope>IDENTIFICATION</scope>
</reference>
<evidence type="ECO:0000256" key="6">
    <source>
        <dbReference type="SAM" id="MobiDB-lite"/>
    </source>
</evidence>
<evidence type="ECO:0000256" key="4">
    <source>
        <dbReference type="ARBA" id="ARBA00023136"/>
    </source>
</evidence>
<name>A0A8C9DCN3_PANLE</name>
<dbReference type="InterPro" id="IPR056502">
    <property type="entry name" value="KIAA0319-like_C"/>
</dbReference>
<dbReference type="InterPro" id="IPR013783">
    <property type="entry name" value="Ig-like_fold"/>
</dbReference>
<dbReference type="InterPro" id="IPR029865">
    <property type="entry name" value="KIAA0319-like"/>
</dbReference>
<dbReference type="Gene3D" id="2.60.40.10">
    <property type="entry name" value="Immunoglobulins"/>
    <property type="match status" value="2"/>
</dbReference>
<organism evidence="8 9">
    <name type="scientific">Panthera leo</name>
    <name type="common">Lion</name>
    <dbReference type="NCBI Taxonomy" id="9689"/>
    <lineage>
        <taxon>Eukaryota</taxon>
        <taxon>Metazoa</taxon>
        <taxon>Chordata</taxon>
        <taxon>Craniata</taxon>
        <taxon>Vertebrata</taxon>
        <taxon>Euteleostomi</taxon>
        <taxon>Mammalia</taxon>
        <taxon>Eutheria</taxon>
        <taxon>Laurasiatheria</taxon>
        <taxon>Carnivora</taxon>
        <taxon>Feliformia</taxon>
        <taxon>Felidae</taxon>
        <taxon>Pantherinae</taxon>
        <taxon>Panthera</taxon>
    </lineage>
</organism>
<dbReference type="GO" id="GO:0031410">
    <property type="term" value="C:cytoplasmic vesicle"/>
    <property type="evidence" value="ECO:0007669"/>
    <property type="project" value="TreeGrafter"/>
</dbReference>
<feature type="domain" description="KIAA0319-like C-terminal" evidence="7">
    <location>
        <begin position="227"/>
        <end position="313"/>
    </location>
</feature>
<accession>A0A8C9DCN3</accession>
<dbReference type="GeneTree" id="ENSGT00940000161462"/>
<keyword evidence="3" id="KW-1133">Transmembrane helix</keyword>
<feature type="region of interest" description="Disordered" evidence="6">
    <location>
        <begin position="410"/>
        <end position="465"/>
    </location>
</feature>
<dbReference type="Proteomes" id="UP000694399">
    <property type="component" value="Unassembled WGS sequence"/>
</dbReference>
<reference evidence="8" key="2">
    <citation type="submission" date="2025-09" db="UniProtKB">
        <authorList>
            <consortium name="Ensembl"/>
        </authorList>
    </citation>
    <scope>IDENTIFICATION</scope>
</reference>
<feature type="compositionally biased region" description="Polar residues" evidence="6">
    <location>
        <begin position="444"/>
        <end position="465"/>
    </location>
</feature>
<dbReference type="AlphaFoldDB" id="A0A8C9DCN3"/>
<evidence type="ECO:0000313" key="8">
    <source>
        <dbReference type="Ensembl" id="ENSPLOP00000030980.1"/>
    </source>
</evidence>
<dbReference type="PANTHER" id="PTHR46182:SF1">
    <property type="entry name" value="DYSLEXIA-ASSOCIATED PROTEIN KIAA0319"/>
    <property type="match status" value="1"/>
</dbReference>
<evidence type="ECO:0000313" key="9">
    <source>
        <dbReference type="Proteomes" id="UP000694399"/>
    </source>
</evidence>
<evidence type="ECO:0000256" key="1">
    <source>
        <dbReference type="ARBA" id="ARBA00004370"/>
    </source>
</evidence>
<keyword evidence="2" id="KW-0812">Transmembrane</keyword>
<dbReference type="FunFam" id="2.60.40.10:FF:000061">
    <property type="entry name" value="Dyslexia-associated protein KIAA0319 homolog"/>
    <property type="match status" value="1"/>
</dbReference>
<evidence type="ECO:0000259" key="7">
    <source>
        <dbReference type="Pfam" id="PF23620"/>
    </source>
</evidence>
<dbReference type="GO" id="GO:0005886">
    <property type="term" value="C:plasma membrane"/>
    <property type="evidence" value="ECO:0007669"/>
    <property type="project" value="TreeGrafter"/>
</dbReference>
<keyword evidence="4" id="KW-0472">Membrane</keyword>
<dbReference type="Pfam" id="PF23620">
    <property type="entry name" value="KIAA0319"/>
    <property type="match status" value="1"/>
</dbReference>
<dbReference type="Ensembl" id="ENSPLOT00000034183.1">
    <property type="protein sequence ID" value="ENSPLOP00000030980.1"/>
    <property type="gene ID" value="ENSPLOG00000022607.1"/>
</dbReference>
<sequence length="465" mass="50745">MQEGDYTLQLMVRDSSRQQSTAVVTVTVQPEINRPPVALAVPDKELVFPVGSTTLDGSRSRDDQGIALCHREPVRGQVAVEMGNSDKAVATVSGLPVGMHRFRLMVTGRRGLSSASILTVAVRKENNSLPRAQAGGRHVLVLPNNHITLDGSRSTDDQGIVSHMWIRDGQSPAGDAIGGSDCIAALQLTNLVEGVYTFHLQVADSQGTADTDTATGEVRPDPRKSGLVKLVLQVCVGQLTGQQKDMLVRQLTADVQVQKIQAHSGLSTATVFSVQTGPPSAVLEAADVVRGLHRQLPEEKEDFLLFTVLRVDTADCLLECSGHGHCDPVTKLCVCSPLWMENLMECYLRDRESDCGEFCGFSVTSVVLTLLTLTGGLSWLCISCCKRRERTEIRKNTRYTILDNMDDQDRTELRPKNGIKHRSTEHNSSLMVSESEFDSDRDTIFSSMNGSVRNGASFSYGSEDR</sequence>
<comment type="subcellular location">
    <subcellularLocation>
        <location evidence="1">Membrane</location>
    </subcellularLocation>
</comment>
<keyword evidence="5" id="KW-0325">Glycoprotein</keyword>